<accession>A0AAW5UY78</accession>
<comment type="caution">
    <text evidence="3">The sequence shown here is derived from an EMBL/GenBank/DDBJ whole genome shotgun (WGS) entry which is preliminary data.</text>
</comment>
<dbReference type="RefSeq" id="WP_265394681.1">
    <property type="nucleotide sequence ID" value="NZ_JAMQQD010000001.1"/>
</dbReference>
<keyword evidence="1" id="KW-0472">Membrane</keyword>
<dbReference type="Pfam" id="PF07588">
    <property type="entry name" value="DUF1554"/>
    <property type="match status" value="1"/>
</dbReference>
<evidence type="ECO:0000259" key="2">
    <source>
        <dbReference type="Pfam" id="PF07588"/>
    </source>
</evidence>
<dbReference type="InterPro" id="IPR011448">
    <property type="entry name" value="DUF1554"/>
</dbReference>
<evidence type="ECO:0000256" key="1">
    <source>
        <dbReference type="SAM" id="Phobius"/>
    </source>
</evidence>
<dbReference type="InterPro" id="IPR016186">
    <property type="entry name" value="C-type_lectin-like/link_sf"/>
</dbReference>
<keyword evidence="1" id="KW-1133">Transmembrane helix</keyword>
<proteinExistence type="predicted"/>
<dbReference type="InterPro" id="IPR016187">
    <property type="entry name" value="CTDL_fold"/>
</dbReference>
<dbReference type="SUPFAM" id="SSF56436">
    <property type="entry name" value="C-type lectin-like"/>
    <property type="match status" value="1"/>
</dbReference>
<feature type="domain" description="DUF1554" evidence="2">
    <location>
        <begin position="84"/>
        <end position="213"/>
    </location>
</feature>
<dbReference type="Proteomes" id="UP001209694">
    <property type="component" value="Unassembled WGS sequence"/>
</dbReference>
<reference evidence="3" key="1">
    <citation type="submission" date="2022-06" db="EMBL/GenBank/DDBJ databases">
        <title>Leptospira isolates from biofilms formed at urban environments.</title>
        <authorList>
            <person name="Ribeiro P.S."/>
            <person name="Sousa T."/>
            <person name="Carvalho N."/>
            <person name="Aburjaile F."/>
            <person name="Neves F."/>
            <person name="Oliveira D."/>
            <person name="Blanco L."/>
            <person name="Lima J."/>
            <person name="Costa F."/>
            <person name="Brenig B."/>
            <person name="Soares S."/>
            <person name="Ramos R."/>
            <person name="Goes-Neto A."/>
            <person name="Matiuzzi M."/>
            <person name="Azevedo V."/>
            <person name="Ristow P."/>
        </authorList>
    </citation>
    <scope>NUCLEOTIDE SEQUENCE</scope>
    <source>
        <strain evidence="3">VSF7</strain>
    </source>
</reference>
<dbReference type="AlphaFoldDB" id="A0AAW5UY78"/>
<evidence type="ECO:0000313" key="3">
    <source>
        <dbReference type="EMBL" id="MCW7514460.1"/>
    </source>
</evidence>
<sequence>MKNGKQNGSNGIPWYSLVFLGIPWYSLVFLVFASAFLSACNTSKESNDDTTLFALLLAQSTSAPCSTRCHIFLTSTIRSGLIGSGGIVGADAVCNADSNRVRGKTYKAMVSVPGVREVLGNPTGTLTYTDWVLKANTFYSNSTDTSNTTGSTTTSNRIFRDSNTTMQMNFALGDNGTRFWTGITITGGNLVNSSDNCTNWTISNAGINGVTGVVGASTTSLVEVTTDTCNIAKKIVCVEQ</sequence>
<evidence type="ECO:0000313" key="4">
    <source>
        <dbReference type="Proteomes" id="UP001209694"/>
    </source>
</evidence>
<protein>
    <submittedName>
        <fullName evidence="3">DUF1554 domain-containing protein</fullName>
    </submittedName>
</protein>
<gene>
    <name evidence="3" type="ORF">ND810_04765</name>
</gene>
<dbReference type="EMBL" id="JAMQQD010000001">
    <property type="protein sequence ID" value="MCW7514460.1"/>
    <property type="molecule type" value="Genomic_DNA"/>
</dbReference>
<dbReference type="Gene3D" id="3.10.100.10">
    <property type="entry name" value="Mannose-Binding Protein A, subunit A"/>
    <property type="match status" value="1"/>
</dbReference>
<name>A0AAW5UY78_9LEPT</name>
<keyword evidence="1" id="KW-0812">Transmembrane</keyword>
<feature type="transmembrane region" description="Helical" evidence="1">
    <location>
        <begin position="12"/>
        <end position="37"/>
    </location>
</feature>
<organism evidence="3 4">
    <name type="scientific">Leptospira levettii</name>
    <dbReference type="NCBI Taxonomy" id="2023178"/>
    <lineage>
        <taxon>Bacteria</taxon>
        <taxon>Pseudomonadati</taxon>
        <taxon>Spirochaetota</taxon>
        <taxon>Spirochaetia</taxon>
        <taxon>Leptospirales</taxon>
        <taxon>Leptospiraceae</taxon>
        <taxon>Leptospira</taxon>
    </lineage>
</organism>